<evidence type="ECO:0000313" key="2">
    <source>
        <dbReference type="Proteomes" id="UP000001548"/>
    </source>
</evidence>
<dbReference type="PROSITE" id="PS50089">
    <property type="entry name" value="ZF_RING_2"/>
    <property type="match status" value="1"/>
</dbReference>
<accession>A8B3E8</accession>
<dbReference type="InterPro" id="IPR002110">
    <property type="entry name" value="Ankyrin_rpt"/>
</dbReference>
<dbReference type="HOGENOM" id="CLU_575483_0_0_1"/>
<comment type="caution">
    <text evidence="1">The sequence shown here is derived from an EMBL/GenBank/DDBJ whole genome shotgun (WGS) entry which is preliminary data.</text>
</comment>
<proteinExistence type="predicted"/>
<dbReference type="SMART" id="SM00248">
    <property type="entry name" value="ANK"/>
    <property type="match status" value="8"/>
</dbReference>
<dbReference type="AlphaFoldDB" id="A8B3E8"/>
<reference evidence="1 2" key="1">
    <citation type="journal article" date="2007" name="Science">
        <title>Genomic minimalism in the early diverging intestinal parasite Giardia lamblia.</title>
        <authorList>
            <person name="Morrison H.G."/>
            <person name="McArthur A.G."/>
            <person name="Gillin F.D."/>
            <person name="Aley S.B."/>
            <person name="Adam R.D."/>
            <person name="Olsen G.J."/>
            <person name="Best A.A."/>
            <person name="Cande W.Z."/>
            <person name="Chen F."/>
            <person name="Cipriano M.J."/>
            <person name="Davids B.J."/>
            <person name="Dawson S.C."/>
            <person name="Elmendorf H.G."/>
            <person name="Hehl A.B."/>
            <person name="Holder M.E."/>
            <person name="Huse S.M."/>
            <person name="Kim U.U."/>
            <person name="Lasek-Nesselquist E."/>
            <person name="Manning G."/>
            <person name="Nigam A."/>
            <person name="Nixon J.E."/>
            <person name="Palm D."/>
            <person name="Passamaneck N.E."/>
            <person name="Prabhu A."/>
            <person name="Reich C.I."/>
            <person name="Reiner D.S."/>
            <person name="Samuelson J."/>
            <person name="Svard S.G."/>
            <person name="Sogin M.L."/>
        </authorList>
    </citation>
    <scope>NUCLEOTIDE SEQUENCE [LARGE SCALE GENOMIC DNA]</scope>
    <source>
        <strain evidence="1 2">WB C6</strain>
    </source>
</reference>
<dbReference type="Gene3D" id="3.30.40.10">
    <property type="entry name" value="Zinc/RING finger domain, C3HC4 (zinc finger)"/>
    <property type="match status" value="1"/>
</dbReference>
<evidence type="ECO:0000313" key="1">
    <source>
        <dbReference type="EMBL" id="KAE8303153.1"/>
    </source>
</evidence>
<keyword evidence="2" id="KW-1185">Reference proteome</keyword>
<dbReference type="PROSITE" id="PS50297">
    <property type="entry name" value="ANK_REP_REGION"/>
    <property type="match status" value="1"/>
</dbReference>
<dbReference type="KEGG" id="gla:GL50803_0014203"/>
<name>A8B3E8_GIAIC</name>
<dbReference type="EMBL" id="AACB03000003">
    <property type="protein sequence ID" value="KAE8303153.1"/>
    <property type="molecule type" value="Genomic_DNA"/>
</dbReference>
<dbReference type="Proteomes" id="UP000001548">
    <property type="component" value="Unassembled WGS sequence"/>
</dbReference>
<organism evidence="1 2">
    <name type="scientific">Giardia intestinalis (strain ATCC 50803 / WB clone C6)</name>
    <name type="common">Giardia lamblia</name>
    <dbReference type="NCBI Taxonomy" id="184922"/>
    <lineage>
        <taxon>Eukaryota</taxon>
        <taxon>Metamonada</taxon>
        <taxon>Diplomonadida</taxon>
        <taxon>Hexamitidae</taxon>
        <taxon>Giardiinae</taxon>
        <taxon>Giardia</taxon>
    </lineage>
</organism>
<protein>
    <submittedName>
        <fullName evidence="1">Ankyrin repeat protein 2</fullName>
    </submittedName>
</protein>
<dbReference type="PANTHER" id="PTHR24120:SF4">
    <property type="entry name" value="GH07239P"/>
    <property type="match status" value="1"/>
</dbReference>
<dbReference type="VEuPathDB" id="GiardiaDB:GL50803_14203"/>
<dbReference type="SUPFAM" id="SSF57850">
    <property type="entry name" value="RING/U-box"/>
    <property type="match status" value="1"/>
</dbReference>
<dbReference type="InterPro" id="IPR036770">
    <property type="entry name" value="Ankyrin_rpt-contain_sf"/>
</dbReference>
<sequence length="543" mass="58888">MDTRLMEAARSGRALPPDSEIQRDAGQQDKHGWTALMYAAQNGHTHIVKRLASLEKGIRDHSGRTALMHGVSSGMQEVAELLIAHEAAVADNTGRTALMISAKQKRVGLCSLLAPLEAGIQDQAGWTAMMHALDSRFDDIGQSLWGDDGGAAVEEICKILVSAEVGKSAVNGMTALMLAAEAGYEHVCRLLIEKEAGRSTASGMTAMMLAAQYGSHRIVRMLLAREVGLITQEGKTALMCAAEFGHFECCKLLLGGEGLIHTQDHVTALMYAARSGHLAVVKLLLPLQQGIVSDTGLTAYLCAEEAGNSDCAEVLRPLETTEAVRSLILQSTAGINLKTPEGLTIADRSLLLNDLTETRLKKTGTRAGGILQCELVEKERTIGILTKQLKRERIASEKLENLVRSCKEEIRQLQQQLQVQGDEVEALTRQAAALPDHFGRDAAKAHTCLPIQPSDLASFDMGQLEELDRHLSDSLDTVRTAKVTLAAGSRANACLVCLDNRATIFYLPCQHMVTCRECEAKLRDNRCPLCRVVIEASYVVYTN</sequence>
<gene>
    <name evidence="1" type="ORF">GL50803_0014203</name>
</gene>
<dbReference type="PANTHER" id="PTHR24120">
    <property type="entry name" value="GH07239P"/>
    <property type="match status" value="1"/>
</dbReference>
<dbReference type="GeneID" id="5703128"/>
<dbReference type="InterPro" id="IPR001841">
    <property type="entry name" value="Znf_RING"/>
</dbReference>
<dbReference type="InterPro" id="IPR013083">
    <property type="entry name" value="Znf_RING/FYVE/PHD"/>
</dbReference>
<dbReference type="Pfam" id="PF13920">
    <property type="entry name" value="zf-C3HC4_3"/>
    <property type="match status" value="1"/>
</dbReference>
<dbReference type="Pfam" id="PF12796">
    <property type="entry name" value="Ank_2"/>
    <property type="match status" value="3"/>
</dbReference>
<dbReference type="STRING" id="184922.A8B3E8"/>
<dbReference type="PROSITE" id="PS50088">
    <property type="entry name" value="ANK_REPEAT"/>
    <property type="match status" value="1"/>
</dbReference>
<dbReference type="RefSeq" id="XP_001710200.1">
    <property type="nucleotide sequence ID" value="XM_001710148.1"/>
</dbReference>
<dbReference type="Gene3D" id="1.25.40.20">
    <property type="entry name" value="Ankyrin repeat-containing domain"/>
    <property type="match status" value="3"/>
</dbReference>
<dbReference type="SUPFAM" id="SSF48403">
    <property type="entry name" value="Ankyrin repeat"/>
    <property type="match status" value="1"/>
</dbReference>
<dbReference type="OMA" id="VTCRECE"/>